<dbReference type="GO" id="GO:1990281">
    <property type="term" value="C:efflux pump complex"/>
    <property type="evidence" value="ECO:0007669"/>
    <property type="project" value="TreeGrafter"/>
</dbReference>
<evidence type="ECO:0000259" key="6">
    <source>
        <dbReference type="Pfam" id="PF25989"/>
    </source>
</evidence>
<dbReference type="InterPro" id="IPR006143">
    <property type="entry name" value="RND_pump_MFP"/>
</dbReference>
<dbReference type="Gene3D" id="2.40.30.170">
    <property type="match status" value="1"/>
</dbReference>
<dbReference type="Proteomes" id="UP000594042">
    <property type="component" value="Chromosome"/>
</dbReference>
<reference evidence="8" key="1">
    <citation type="submission" date="2020-07" db="EMBL/GenBank/DDBJ databases">
        <title>Complete genome sequencing of Coprobacter sp. strain 2CBH44.</title>
        <authorList>
            <person name="Sakamoto M."/>
            <person name="Murakami T."/>
            <person name="Mori H."/>
        </authorList>
    </citation>
    <scope>NUCLEOTIDE SEQUENCE [LARGE SCALE GENOMIC DNA]</scope>
    <source>
        <strain evidence="8">2CBH44</strain>
    </source>
</reference>
<dbReference type="Pfam" id="PF25876">
    <property type="entry name" value="HH_MFP_RND"/>
    <property type="match status" value="1"/>
</dbReference>
<dbReference type="RefSeq" id="WP_055097684.1">
    <property type="nucleotide sequence ID" value="NZ_AP023322.1"/>
</dbReference>
<dbReference type="GO" id="GO:0015562">
    <property type="term" value="F:efflux transmembrane transporter activity"/>
    <property type="evidence" value="ECO:0007669"/>
    <property type="project" value="TreeGrafter"/>
</dbReference>
<dbReference type="KEGG" id="copr:Cop2CBH44_27500"/>
<keyword evidence="2" id="KW-0812">Transmembrane</keyword>
<dbReference type="EMBL" id="AP023322">
    <property type="protein sequence ID" value="BCI64397.1"/>
    <property type="molecule type" value="Genomic_DNA"/>
</dbReference>
<evidence type="ECO:0000313" key="8">
    <source>
        <dbReference type="Proteomes" id="UP000594042"/>
    </source>
</evidence>
<feature type="domain" description="Multidrug resistance protein MdtA-like barrel-sandwich hybrid" evidence="4">
    <location>
        <begin position="74"/>
        <end position="192"/>
    </location>
</feature>
<feature type="transmembrane region" description="Helical" evidence="2">
    <location>
        <begin position="12"/>
        <end position="30"/>
    </location>
</feature>
<comment type="similarity">
    <text evidence="1">Belongs to the membrane fusion protein (MFP) (TC 8.A.1) family.</text>
</comment>
<evidence type="ECO:0000256" key="2">
    <source>
        <dbReference type="SAM" id="Phobius"/>
    </source>
</evidence>
<organism evidence="7 8">
    <name type="scientific">Coprobacter secundus subsp. similis</name>
    <dbReference type="NCBI Taxonomy" id="2751153"/>
    <lineage>
        <taxon>Bacteria</taxon>
        <taxon>Pseudomonadati</taxon>
        <taxon>Bacteroidota</taxon>
        <taxon>Bacteroidia</taxon>
        <taxon>Bacteroidales</taxon>
        <taxon>Barnesiellaceae</taxon>
        <taxon>Coprobacter</taxon>
    </lineage>
</organism>
<dbReference type="Pfam" id="PF25917">
    <property type="entry name" value="BSH_RND"/>
    <property type="match status" value="1"/>
</dbReference>
<name>A0A7G1I4K3_9BACT</name>
<dbReference type="Gene3D" id="1.10.287.470">
    <property type="entry name" value="Helix hairpin bin"/>
    <property type="match status" value="1"/>
</dbReference>
<dbReference type="AlphaFoldDB" id="A0A7G1I4K3"/>
<protein>
    <submittedName>
        <fullName evidence="7">MexH family multidrug efflux RND transporter periplasmic adaptor subunit</fullName>
    </submittedName>
</protein>
<dbReference type="SUPFAM" id="SSF111369">
    <property type="entry name" value="HlyD-like secretion proteins"/>
    <property type="match status" value="1"/>
</dbReference>
<dbReference type="NCBIfam" id="TIGR01730">
    <property type="entry name" value="RND_mfp"/>
    <property type="match status" value="1"/>
</dbReference>
<evidence type="ECO:0000259" key="4">
    <source>
        <dbReference type="Pfam" id="PF25917"/>
    </source>
</evidence>
<feature type="domain" description="Multidrug resistance protein MdtA-like alpha-helical hairpin" evidence="3">
    <location>
        <begin position="108"/>
        <end position="160"/>
    </location>
</feature>
<keyword evidence="2" id="KW-1133">Transmembrane helix</keyword>
<dbReference type="InterPro" id="IPR058624">
    <property type="entry name" value="MdtA-like_HH"/>
</dbReference>
<dbReference type="Pfam" id="PF25989">
    <property type="entry name" value="YknX_C"/>
    <property type="match status" value="1"/>
</dbReference>
<evidence type="ECO:0000259" key="5">
    <source>
        <dbReference type="Pfam" id="PF25954"/>
    </source>
</evidence>
<dbReference type="InterPro" id="IPR058637">
    <property type="entry name" value="YknX-like_C"/>
</dbReference>
<dbReference type="Pfam" id="PF25954">
    <property type="entry name" value="Beta-barrel_RND_2"/>
    <property type="match status" value="1"/>
</dbReference>
<dbReference type="Gene3D" id="2.40.420.20">
    <property type="match status" value="1"/>
</dbReference>
<dbReference type="InterPro" id="IPR058625">
    <property type="entry name" value="MdtA-like_BSH"/>
</dbReference>
<dbReference type="InterPro" id="IPR058792">
    <property type="entry name" value="Beta-barrel_RND_2"/>
</dbReference>
<dbReference type="Gene3D" id="2.40.50.100">
    <property type="match status" value="1"/>
</dbReference>
<sequence length="357" mass="39711">MNNKKVKLLLKIGIPIVIVGGLAIYKMNYYPTVGQQERSNKKGDKSIPVNAYIVKAQGLSSNIQAVGTLMPNEEVDLVAETTGKVIGIYFEEGTRVKKGELLLKVDDADLQAQLMRAKYQQKLLSEQLERQRVLFQKDAVSREEYDKVQTDYNMVEADIALLEVKIARTELRAPFSGIIGFRNVSLGAYLQPSTIVSHLVDDNRLKVEFSIPEKYASDAKIGATVRFKTESSEKLFPAKVYAIDPRVDTQTRTILLRALSENTNHELSPGMFARIDLITSHSNRALLIPTQSVVSDMEGKSVWVVKDGKARTVPVETFQRTENQIEILSGLSIGDTVLVSGLMQVREGIPVTLSQVE</sequence>
<evidence type="ECO:0000256" key="1">
    <source>
        <dbReference type="ARBA" id="ARBA00009477"/>
    </source>
</evidence>
<dbReference type="PANTHER" id="PTHR30469">
    <property type="entry name" value="MULTIDRUG RESISTANCE PROTEIN MDTA"/>
    <property type="match status" value="1"/>
</dbReference>
<feature type="domain" description="CusB-like beta-barrel" evidence="5">
    <location>
        <begin position="207"/>
        <end position="279"/>
    </location>
</feature>
<gene>
    <name evidence="7" type="ORF">Cop2CBH44_27500</name>
</gene>
<keyword evidence="2" id="KW-0472">Membrane</keyword>
<evidence type="ECO:0000313" key="7">
    <source>
        <dbReference type="EMBL" id="BCI64397.1"/>
    </source>
</evidence>
<feature type="domain" description="YknX-like C-terminal permuted SH3-like" evidence="6">
    <location>
        <begin position="286"/>
        <end position="352"/>
    </location>
</feature>
<proteinExistence type="inferred from homology"/>
<evidence type="ECO:0000259" key="3">
    <source>
        <dbReference type="Pfam" id="PF25876"/>
    </source>
</evidence>
<accession>A0A7G1I4K3</accession>
<keyword evidence="8" id="KW-1185">Reference proteome</keyword>
<dbReference type="PANTHER" id="PTHR30469:SF36">
    <property type="entry name" value="BLL3903 PROTEIN"/>
    <property type="match status" value="1"/>
</dbReference>